<name>X1VBV1_9ZZZZ</name>
<feature type="non-terminal residue" evidence="2">
    <location>
        <position position="1"/>
    </location>
</feature>
<feature type="transmembrane region" description="Helical" evidence="1">
    <location>
        <begin position="91"/>
        <end position="115"/>
    </location>
</feature>
<keyword evidence="1" id="KW-1133">Transmembrane helix</keyword>
<keyword evidence="1" id="KW-0812">Transmembrane</keyword>
<evidence type="ECO:0000313" key="2">
    <source>
        <dbReference type="EMBL" id="GAJ03500.1"/>
    </source>
</evidence>
<sequence>NSPFFLLFVAVLLYFVYSNSLISGHKKASYVSGIIFIIILISINIYTYDSVLIPLIMLGVGITFLGMLYLTPSWQDVRKNITLSDKLKNPLWVGLTVAMLVFGAGWFGNLLYFSVRPAFGGGKQKPALFICDFETTTYEYLQSMVSNDNLRKDRIVGVLLGETDELYFIKTIEI</sequence>
<reference evidence="2" key="1">
    <citation type="journal article" date="2014" name="Front. Microbiol.">
        <title>High frequency of phylogenetically diverse reductive dehalogenase-homologous genes in deep subseafloor sedimentary metagenomes.</title>
        <authorList>
            <person name="Kawai M."/>
            <person name="Futagami T."/>
            <person name="Toyoda A."/>
            <person name="Takaki Y."/>
            <person name="Nishi S."/>
            <person name="Hori S."/>
            <person name="Arai W."/>
            <person name="Tsubouchi T."/>
            <person name="Morono Y."/>
            <person name="Uchiyama I."/>
            <person name="Ito T."/>
            <person name="Fujiyama A."/>
            <person name="Inagaki F."/>
            <person name="Takami H."/>
        </authorList>
    </citation>
    <scope>NUCLEOTIDE SEQUENCE</scope>
    <source>
        <strain evidence="2">Expedition CK06-06</strain>
    </source>
</reference>
<protein>
    <submittedName>
        <fullName evidence="2">Uncharacterized protein</fullName>
    </submittedName>
</protein>
<feature type="transmembrane region" description="Helical" evidence="1">
    <location>
        <begin position="51"/>
        <end position="71"/>
    </location>
</feature>
<evidence type="ECO:0000256" key="1">
    <source>
        <dbReference type="SAM" id="Phobius"/>
    </source>
</evidence>
<accession>X1VBV1</accession>
<dbReference type="AlphaFoldDB" id="X1VBV1"/>
<feature type="transmembrane region" description="Helical" evidence="1">
    <location>
        <begin position="28"/>
        <end position="46"/>
    </location>
</feature>
<keyword evidence="1" id="KW-0472">Membrane</keyword>
<proteinExistence type="predicted"/>
<comment type="caution">
    <text evidence="2">The sequence shown here is derived from an EMBL/GenBank/DDBJ whole genome shotgun (WGS) entry which is preliminary data.</text>
</comment>
<organism evidence="2">
    <name type="scientific">marine sediment metagenome</name>
    <dbReference type="NCBI Taxonomy" id="412755"/>
    <lineage>
        <taxon>unclassified sequences</taxon>
        <taxon>metagenomes</taxon>
        <taxon>ecological metagenomes</taxon>
    </lineage>
</organism>
<gene>
    <name evidence="2" type="ORF">S12H4_53555</name>
</gene>
<dbReference type="EMBL" id="BARW01034113">
    <property type="protein sequence ID" value="GAJ03500.1"/>
    <property type="molecule type" value="Genomic_DNA"/>
</dbReference>